<dbReference type="Pfam" id="PF04324">
    <property type="entry name" value="Fer2_BFD"/>
    <property type="match status" value="1"/>
</dbReference>
<dbReference type="InterPro" id="IPR041854">
    <property type="entry name" value="BFD-like_2Fe2S-bd_dom_sf"/>
</dbReference>
<sequence>MYICICNALKDKELAAASTNARTVADVFRRCGARPQCGKCLADVAQIIEDVREQENDTLPLAAE</sequence>
<gene>
    <name evidence="2" type="ORF">MNBD_ALPHA05-515</name>
</gene>
<feature type="domain" description="BFD-like [2Fe-2S]-binding" evidence="1">
    <location>
        <begin position="2"/>
        <end position="49"/>
    </location>
</feature>
<name>A0A3B0RKF3_9ZZZZ</name>
<evidence type="ECO:0000259" key="1">
    <source>
        <dbReference type="Pfam" id="PF04324"/>
    </source>
</evidence>
<protein>
    <recommendedName>
        <fullName evidence="1">BFD-like [2Fe-2S]-binding domain-containing protein</fullName>
    </recommendedName>
</protein>
<proteinExistence type="predicted"/>
<dbReference type="InterPro" id="IPR007419">
    <property type="entry name" value="BFD-like_2Fe2S-bd_dom"/>
</dbReference>
<organism evidence="2">
    <name type="scientific">hydrothermal vent metagenome</name>
    <dbReference type="NCBI Taxonomy" id="652676"/>
    <lineage>
        <taxon>unclassified sequences</taxon>
        <taxon>metagenomes</taxon>
        <taxon>ecological metagenomes</taxon>
    </lineage>
</organism>
<dbReference type="Gene3D" id="1.10.10.1100">
    <property type="entry name" value="BFD-like [2Fe-2S]-binding domain"/>
    <property type="match status" value="1"/>
</dbReference>
<evidence type="ECO:0000313" key="2">
    <source>
        <dbReference type="EMBL" id="VAV92001.1"/>
    </source>
</evidence>
<dbReference type="AlphaFoldDB" id="A0A3B0RKF3"/>
<accession>A0A3B0RKF3</accession>
<dbReference type="EMBL" id="UOEH01000077">
    <property type="protein sequence ID" value="VAV92001.1"/>
    <property type="molecule type" value="Genomic_DNA"/>
</dbReference>
<reference evidence="2" key="1">
    <citation type="submission" date="2018-06" db="EMBL/GenBank/DDBJ databases">
        <authorList>
            <person name="Zhirakovskaya E."/>
        </authorList>
    </citation>
    <scope>NUCLEOTIDE SEQUENCE</scope>
</reference>